<sequence length="435" mass="50598">MPTTLKRQHRQNLTLRRSFLETVKDKILPSLFHGSREQWSQPLDSKSHIQADHPTYYPQTPSTKRTAKNAVHHTTHHIRTLPPEILAYIWVLGAHEDSQLPTTVSHVCHFWRELSLRTPALWCRVTFTTRATSLHQRFYLARSCPLDVVLQEPARRPFNFYEVQRYMYLVSSRLHMWRSFDLNVVNYTPYLCNAALSECCSSNHSHAPVMEELSLIYRKNDDTKEFCLFSGYAPRLRRLTIDGIRLTWLPSLFQNLTYLHYTHHRFSSGNQAIQEIASVLGVTIRLVHLRLLFPDRVRRPRASTRITSTSDTIRLEGLKTLHFRVEGANIPDELLHLSSLLYTPKLTTLSLIDLGNLGQPVATYLPFPSLTMFLTLYAFPPMLRALYVEHRWHSEAIVPLLRSLGNLQQVVIKKQDAGDQVFTSNPRRRRRGIQY</sequence>
<organism evidence="1 2">
    <name type="scientific">Moniliophthora roreri</name>
    <name type="common">Frosty pod rot fungus</name>
    <name type="synonym">Monilia roreri</name>
    <dbReference type="NCBI Taxonomy" id="221103"/>
    <lineage>
        <taxon>Eukaryota</taxon>
        <taxon>Fungi</taxon>
        <taxon>Dikarya</taxon>
        <taxon>Basidiomycota</taxon>
        <taxon>Agaricomycotina</taxon>
        <taxon>Agaricomycetes</taxon>
        <taxon>Agaricomycetidae</taxon>
        <taxon>Agaricales</taxon>
        <taxon>Marasmiineae</taxon>
        <taxon>Marasmiaceae</taxon>
        <taxon>Moniliophthora</taxon>
    </lineage>
</organism>
<evidence type="ECO:0000313" key="1">
    <source>
        <dbReference type="EMBL" id="KTB44575.1"/>
    </source>
</evidence>
<comment type="caution">
    <text evidence="1">The sequence shown here is derived from an EMBL/GenBank/DDBJ whole genome shotgun (WGS) entry which is preliminary data.</text>
</comment>
<protein>
    <submittedName>
        <fullName evidence="1">Uncharacterized protein</fullName>
    </submittedName>
</protein>
<dbReference type="AlphaFoldDB" id="A0A0W0G7P7"/>
<gene>
    <name evidence="1" type="ORF">WG66_2832</name>
</gene>
<dbReference type="Proteomes" id="UP000054988">
    <property type="component" value="Unassembled WGS sequence"/>
</dbReference>
<accession>A0A0W0G7P7</accession>
<dbReference type="EMBL" id="LATX01000895">
    <property type="protein sequence ID" value="KTB44575.1"/>
    <property type="molecule type" value="Genomic_DNA"/>
</dbReference>
<name>A0A0W0G7P7_MONRR</name>
<evidence type="ECO:0000313" key="2">
    <source>
        <dbReference type="Proteomes" id="UP000054988"/>
    </source>
</evidence>
<dbReference type="eggNOG" id="ENOG502SJCV">
    <property type="taxonomic scope" value="Eukaryota"/>
</dbReference>
<proteinExistence type="predicted"/>
<dbReference type="Gene3D" id="3.80.10.10">
    <property type="entry name" value="Ribonuclease Inhibitor"/>
    <property type="match status" value="1"/>
</dbReference>
<dbReference type="InterPro" id="IPR032675">
    <property type="entry name" value="LRR_dom_sf"/>
</dbReference>
<reference evidence="1 2" key="1">
    <citation type="submission" date="2015-12" db="EMBL/GenBank/DDBJ databases">
        <title>Draft genome sequence of Moniliophthora roreri, the causal agent of frosty pod rot of cacao.</title>
        <authorList>
            <person name="Aime M.C."/>
            <person name="Diaz-Valderrama J.R."/>
            <person name="Kijpornyongpan T."/>
            <person name="Phillips-Mora W."/>
        </authorList>
    </citation>
    <scope>NUCLEOTIDE SEQUENCE [LARGE SCALE GENOMIC DNA]</scope>
    <source>
        <strain evidence="1 2">MCA 2952</strain>
    </source>
</reference>
<dbReference type="SUPFAM" id="SSF52047">
    <property type="entry name" value="RNI-like"/>
    <property type="match status" value="1"/>
</dbReference>